<keyword evidence="1" id="KW-1133">Transmembrane helix</keyword>
<evidence type="ECO:0000256" key="2">
    <source>
        <dbReference type="SAM" id="SignalP"/>
    </source>
</evidence>
<keyword evidence="2" id="KW-0732">Signal</keyword>
<keyword evidence="1" id="KW-0812">Transmembrane</keyword>
<feature type="chain" id="PRO_5014663394" evidence="2">
    <location>
        <begin position="25"/>
        <end position="339"/>
    </location>
</feature>
<evidence type="ECO:0000256" key="1">
    <source>
        <dbReference type="SAM" id="Phobius"/>
    </source>
</evidence>
<dbReference type="Proteomes" id="UP000228503">
    <property type="component" value="Unassembled WGS sequence"/>
</dbReference>
<evidence type="ECO:0000313" key="3">
    <source>
        <dbReference type="EMBL" id="PIZ62636.1"/>
    </source>
</evidence>
<keyword evidence="1" id="KW-0472">Membrane</keyword>
<organism evidence="3 4">
    <name type="scientific">Candidatus Roizmanbacteria bacterium CG_4_10_14_0_2_um_filter_39_13</name>
    <dbReference type="NCBI Taxonomy" id="1974825"/>
    <lineage>
        <taxon>Bacteria</taxon>
        <taxon>Candidatus Roizmaniibacteriota</taxon>
    </lineage>
</organism>
<feature type="transmembrane region" description="Helical" evidence="1">
    <location>
        <begin position="127"/>
        <end position="150"/>
    </location>
</feature>
<accession>A0A2M7TXT5</accession>
<comment type="caution">
    <text evidence="3">The sequence shown here is derived from an EMBL/GenBank/DDBJ whole genome shotgun (WGS) entry which is preliminary data.</text>
</comment>
<name>A0A2M7TXT5_9BACT</name>
<sequence>MKRLIQCFFLSLFFLFLLPSPSHAQLRYAECDACGYCIDREAPESWESCKACLYPLITGAPGDNKTLEVITNLNDPRLDPAKKALNQPVPPARGKYFTQLGCVDTSLSSFSDPGAAGGVLNFILTKLIFPATGVLAFGTLIYGSFILITAQGAEMQIARGKRYVTGSIVGLIFTFSVVLIVNIIGGDVLRIPGLNSGTKVTFVGYGTATSEDGALTYPRVVFQYDGKEIDMIKSLEGSASQQQEYIFYLPGKINITNQADVNKVTFLFDNDKCIDCNPHDATHFGDRNIRNTRILFDDTACAERTLLNESNPIYRGPFDDKVVLENNWPAKPIQCSLIQ</sequence>
<reference evidence="4" key="1">
    <citation type="submission" date="2017-09" db="EMBL/GenBank/DDBJ databases">
        <title>Depth-based differentiation of microbial function through sediment-hosted aquifers and enrichment of novel symbionts in the deep terrestrial subsurface.</title>
        <authorList>
            <person name="Probst A.J."/>
            <person name="Ladd B."/>
            <person name="Jarett J.K."/>
            <person name="Geller-Mcgrath D.E."/>
            <person name="Sieber C.M.K."/>
            <person name="Emerson J.B."/>
            <person name="Anantharaman K."/>
            <person name="Thomas B.C."/>
            <person name="Malmstrom R."/>
            <person name="Stieglmeier M."/>
            <person name="Klingl A."/>
            <person name="Woyke T."/>
            <person name="Ryan C.M."/>
            <person name="Banfield J.F."/>
        </authorList>
    </citation>
    <scope>NUCLEOTIDE SEQUENCE [LARGE SCALE GENOMIC DNA]</scope>
</reference>
<proteinExistence type="predicted"/>
<evidence type="ECO:0000313" key="4">
    <source>
        <dbReference type="Proteomes" id="UP000228503"/>
    </source>
</evidence>
<gene>
    <name evidence="3" type="ORF">COY16_03825</name>
</gene>
<feature type="signal peptide" evidence="2">
    <location>
        <begin position="1"/>
        <end position="24"/>
    </location>
</feature>
<dbReference type="EMBL" id="PFOB01000049">
    <property type="protein sequence ID" value="PIZ62636.1"/>
    <property type="molecule type" value="Genomic_DNA"/>
</dbReference>
<feature type="transmembrane region" description="Helical" evidence="1">
    <location>
        <begin position="162"/>
        <end position="185"/>
    </location>
</feature>
<dbReference type="AlphaFoldDB" id="A0A2M7TXT5"/>
<protein>
    <submittedName>
        <fullName evidence="3">Uncharacterized protein</fullName>
    </submittedName>
</protein>